<dbReference type="Proteomes" id="UP000288805">
    <property type="component" value="Unassembled WGS sequence"/>
</dbReference>
<keyword evidence="1" id="KW-0812">Transmembrane</keyword>
<accession>A0A438HGZ8</accession>
<dbReference type="EMBL" id="QGNW01000224">
    <property type="protein sequence ID" value="RVW83724.1"/>
    <property type="molecule type" value="Genomic_DNA"/>
</dbReference>
<gene>
    <name evidence="2" type="ORF">CK203_046007</name>
</gene>
<organism evidence="2 3">
    <name type="scientific">Vitis vinifera</name>
    <name type="common">Grape</name>
    <dbReference type="NCBI Taxonomy" id="29760"/>
    <lineage>
        <taxon>Eukaryota</taxon>
        <taxon>Viridiplantae</taxon>
        <taxon>Streptophyta</taxon>
        <taxon>Embryophyta</taxon>
        <taxon>Tracheophyta</taxon>
        <taxon>Spermatophyta</taxon>
        <taxon>Magnoliopsida</taxon>
        <taxon>eudicotyledons</taxon>
        <taxon>Gunneridae</taxon>
        <taxon>Pentapetalae</taxon>
        <taxon>rosids</taxon>
        <taxon>Vitales</taxon>
        <taxon>Vitaceae</taxon>
        <taxon>Viteae</taxon>
        <taxon>Vitis</taxon>
    </lineage>
</organism>
<feature type="transmembrane region" description="Helical" evidence="1">
    <location>
        <begin position="72"/>
        <end position="97"/>
    </location>
</feature>
<comment type="caution">
    <text evidence="2">The sequence shown here is derived from an EMBL/GenBank/DDBJ whole genome shotgun (WGS) entry which is preliminary data.</text>
</comment>
<keyword evidence="1" id="KW-1133">Transmembrane helix</keyword>
<dbReference type="AlphaFoldDB" id="A0A438HGZ8"/>
<evidence type="ECO:0000313" key="2">
    <source>
        <dbReference type="EMBL" id="RVW83724.1"/>
    </source>
</evidence>
<keyword evidence="1" id="KW-0472">Membrane</keyword>
<name>A0A438HGZ8_VITVI</name>
<reference evidence="2 3" key="1">
    <citation type="journal article" date="2018" name="PLoS Genet.">
        <title>Population sequencing reveals clonal diversity and ancestral inbreeding in the grapevine cultivar Chardonnay.</title>
        <authorList>
            <person name="Roach M.J."/>
            <person name="Johnson D.L."/>
            <person name="Bohlmann J."/>
            <person name="van Vuuren H.J."/>
            <person name="Jones S.J."/>
            <person name="Pretorius I.S."/>
            <person name="Schmidt S.A."/>
            <person name="Borneman A.R."/>
        </authorList>
    </citation>
    <scope>NUCLEOTIDE SEQUENCE [LARGE SCALE GENOMIC DNA]</scope>
    <source>
        <strain evidence="3">cv. Chardonnay</strain>
        <tissue evidence="2">Leaf</tissue>
    </source>
</reference>
<proteinExistence type="predicted"/>
<sequence length="103" mass="12322">MNRKDQILHFCGKFFIISQWDRYRFPPKFGRFKVRCSAPLIKLSKFVACYVDGMQVMADGSFFQFLFDEMMVYFNVLCSVVMNLVMRYVYGNFIIAVDLHWLM</sequence>
<protein>
    <submittedName>
        <fullName evidence="2">Uncharacterized protein</fullName>
    </submittedName>
</protein>
<evidence type="ECO:0000313" key="3">
    <source>
        <dbReference type="Proteomes" id="UP000288805"/>
    </source>
</evidence>
<evidence type="ECO:0000256" key="1">
    <source>
        <dbReference type="SAM" id="Phobius"/>
    </source>
</evidence>